<accession>A0A0F7SRJ4</accession>
<keyword evidence="5 9" id="KW-1133">Transmembrane helix</keyword>
<keyword evidence="7 9" id="KW-0472">Membrane</keyword>
<evidence type="ECO:0000256" key="2">
    <source>
        <dbReference type="ARBA" id="ARBA00022692"/>
    </source>
</evidence>
<keyword evidence="3" id="KW-0378">Hydrolase</keyword>
<dbReference type="GO" id="GO:0005789">
    <property type="term" value="C:endoplasmic reticulum membrane"/>
    <property type="evidence" value="ECO:0007669"/>
    <property type="project" value="UniProtKB-SubCell"/>
</dbReference>
<protein>
    <submittedName>
        <fullName evidence="10">Inositol phospholipid synthesis protein, Scs3p</fullName>
    </submittedName>
</protein>
<evidence type="ECO:0000256" key="4">
    <source>
        <dbReference type="ARBA" id="ARBA00022824"/>
    </source>
</evidence>
<organism evidence="10">
    <name type="scientific">Phaffia rhodozyma</name>
    <name type="common">Yeast</name>
    <name type="synonym">Xanthophyllomyces dendrorhous</name>
    <dbReference type="NCBI Taxonomy" id="264483"/>
    <lineage>
        <taxon>Eukaryota</taxon>
        <taxon>Fungi</taxon>
        <taxon>Dikarya</taxon>
        <taxon>Basidiomycota</taxon>
        <taxon>Agaricomycotina</taxon>
        <taxon>Tremellomycetes</taxon>
        <taxon>Cystofilobasidiales</taxon>
        <taxon>Mrakiaceae</taxon>
        <taxon>Phaffia</taxon>
    </lineage>
</organism>
<feature type="compositionally biased region" description="Polar residues" evidence="8">
    <location>
        <begin position="1"/>
        <end position="10"/>
    </location>
</feature>
<comment type="subcellular location">
    <subcellularLocation>
        <location evidence="1">Endoplasmic reticulum membrane</location>
        <topology evidence="1">Multi-pass membrane protein</topology>
    </subcellularLocation>
</comment>
<feature type="transmembrane region" description="Helical" evidence="9">
    <location>
        <begin position="58"/>
        <end position="76"/>
    </location>
</feature>
<feature type="compositionally biased region" description="Low complexity" evidence="8">
    <location>
        <begin position="28"/>
        <end position="42"/>
    </location>
</feature>
<dbReference type="PANTHER" id="PTHR23129:SF0">
    <property type="entry name" value="ACYL-COENZYME A DIPHOSPHATASE FITM2"/>
    <property type="match status" value="1"/>
</dbReference>
<evidence type="ECO:0000256" key="9">
    <source>
        <dbReference type="SAM" id="Phobius"/>
    </source>
</evidence>
<reference evidence="10" key="1">
    <citation type="submission" date="2014-08" db="EMBL/GenBank/DDBJ databases">
        <authorList>
            <person name="Sharma Rahul"/>
            <person name="Thines Marco"/>
        </authorList>
    </citation>
    <scope>NUCLEOTIDE SEQUENCE</scope>
</reference>
<evidence type="ECO:0000256" key="6">
    <source>
        <dbReference type="ARBA" id="ARBA00023098"/>
    </source>
</evidence>
<evidence type="ECO:0000256" key="8">
    <source>
        <dbReference type="SAM" id="MobiDB-lite"/>
    </source>
</evidence>
<evidence type="ECO:0000256" key="1">
    <source>
        <dbReference type="ARBA" id="ARBA00004477"/>
    </source>
</evidence>
<evidence type="ECO:0000256" key="5">
    <source>
        <dbReference type="ARBA" id="ARBA00022989"/>
    </source>
</evidence>
<name>A0A0F7SRJ4_PHARH</name>
<evidence type="ECO:0000256" key="7">
    <source>
        <dbReference type="ARBA" id="ARBA00023136"/>
    </source>
</evidence>
<feature type="transmembrane region" description="Helical" evidence="9">
    <location>
        <begin position="344"/>
        <end position="368"/>
    </location>
</feature>
<feature type="transmembrane region" description="Helical" evidence="9">
    <location>
        <begin position="159"/>
        <end position="178"/>
    </location>
</feature>
<dbReference type="PANTHER" id="PTHR23129">
    <property type="entry name" value="ACYL-COENZYME A DIPHOSPHATASE FITM2"/>
    <property type="match status" value="1"/>
</dbReference>
<evidence type="ECO:0000313" key="10">
    <source>
        <dbReference type="EMBL" id="CED84051.1"/>
    </source>
</evidence>
<feature type="transmembrane region" description="Helical" evidence="9">
    <location>
        <begin position="374"/>
        <end position="394"/>
    </location>
</feature>
<dbReference type="AlphaFoldDB" id="A0A0F7SRJ4"/>
<dbReference type="GO" id="GO:0010945">
    <property type="term" value="F:coenzyme A diphosphatase activity"/>
    <property type="evidence" value="ECO:0007669"/>
    <property type="project" value="InterPro"/>
</dbReference>
<dbReference type="EMBL" id="LN483157">
    <property type="protein sequence ID" value="CED84051.1"/>
    <property type="molecule type" value="Genomic_DNA"/>
</dbReference>
<keyword evidence="2 9" id="KW-0812">Transmembrane</keyword>
<dbReference type="GO" id="GO:0034389">
    <property type="term" value="P:lipid droplet organization"/>
    <property type="evidence" value="ECO:0007669"/>
    <property type="project" value="TreeGrafter"/>
</dbReference>
<dbReference type="GO" id="GO:0019915">
    <property type="term" value="P:lipid storage"/>
    <property type="evidence" value="ECO:0007669"/>
    <property type="project" value="InterPro"/>
</dbReference>
<sequence length="395" mass="42132">MTSQPPSSGVRSRTKAASTRSSEDEKVSSVQDSSSSSPSSANSVVPYPLSFLSQPQRIALALILFVVVSGTVYSAVYSTATSPTASASQLLGEQGGTTLPRSETPVVNSYFAKKSNIFNRVFAKQAWLWTTLVYIVHLTLSPPPALTSSTRTHTKRSSVVKYITATLFWIILTLWAIGPSLFERTMIWSGGECGVVIPYSACQTGAIDCSAFDKAVGIGKGALVKIPGGFCHGGSSHRFTWDDLVFYLTSATTTSGAAAADASASAIAHGGAPVSGEAVINSLRLESIKEHFQQLRPHWSGGHDISGHVFLLTMSSMLILDLVWPGFKRIIDGKAQGMELGEKLATGFGMGVIALWTFILSKTALYFHTVLEKTTGMIIAIIGTVLFQYVGSIVY</sequence>
<dbReference type="Pfam" id="PF10261">
    <property type="entry name" value="FIT"/>
    <property type="match status" value="1"/>
</dbReference>
<feature type="region of interest" description="Disordered" evidence="8">
    <location>
        <begin position="1"/>
        <end position="42"/>
    </location>
</feature>
<dbReference type="GO" id="GO:0008654">
    <property type="term" value="P:phospholipid biosynthetic process"/>
    <property type="evidence" value="ECO:0007669"/>
    <property type="project" value="TreeGrafter"/>
</dbReference>
<keyword evidence="6" id="KW-0443">Lipid metabolism</keyword>
<proteinExistence type="predicted"/>
<feature type="transmembrane region" description="Helical" evidence="9">
    <location>
        <begin position="305"/>
        <end position="324"/>
    </location>
</feature>
<evidence type="ECO:0000256" key="3">
    <source>
        <dbReference type="ARBA" id="ARBA00022801"/>
    </source>
</evidence>
<keyword evidence="4" id="KW-0256">Endoplasmic reticulum</keyword>
<dbReference type="InterPro" id="IPR019388">
    <property type="entry name" value="FIT"/>
</dbReference>